<evidence type="ECO:0000256" key="1">
    <source>
        <dbReference type="ARBA" id="ARBA00022722"/>
    </source>
</evidence>
<evidence type="ECO:0000256" key="2">
    <source>
        <dbReference type="ARBA" id="ARBA00022741"/>
    </source>
</evidence>
<dbReference type="GO" id="GO:0006310">
    <property type="term" value="P:DNA recombination"/>
    <property type="evidence" value="ECO:0007669"/>
    <property type="project" value="TreeGrafter"/>
</dbReference>
<comment type="caution">
    <text evidence="11">The sequence shown here is derived from an EMBL/GenBank/DDBJ whole genome shotgun (WGS) entry which is preliminary data.</text>
</comment>
<dbReference type="GO" id="GO:0006281">
    <property type="term" value="P:DNA repair"/>
    <property type="evidence" value="ECO:0007669"/>
    <property type="project" value="UniProtKB-KW"/>
</dbReference>
<accession>A0A9D1W5R4</accession>
<keyword evidence="8" id="KW-0238">DNA-binding</keyword>
<feature type="non-terminal residue" evidence="11">
    <location>
        <position position="734"/>
    </location>
</feature>
<dbReference type="InterPro" id="IPR027417">
    <property type="entry name" value="P-loop_NTPase"/>
</dbReference>
<sequence length="734" mass="84769">MALQFIMGGSGAGKTRFLYERLIEESERRPGQQFVLIVPEQFTMQTQKEIVSLHPRRGTMNIDIVSFERLAYRVFEELAVVNPAVLDDMGKSMILRKVAAIRGRDLGIFRGHLGKAGFIGQLKSMVSELYQYGISLEQLREMETCASSQLLKAKLRDLGVLYEGFQEYIREKFITAEELLGELCRVFPRSERMRGSTVVLDGYTGFTPVQYRLLEQMLVCCRDVKVAVTVERSAKPYERSGVQNLFYMSKETVCRLSALAAANHVPQERDCWLERRPYPRFKSGELDFLEQKLYRYSRAFRSGQPENIFLYRALNPREEIQFVAGRIESLVREQGLRYREIAVVTGDLERYGKEAAFQFEEKGIPCFLDVKKSILENPLVEFIRAALEVVRSDCSYEGMFRYLKSGLAVEPEQREMCDRAENYCLALGIRGWKRWETPWELVYRGGRNLNLEELNAFREKVTAPLARLREGLREKDRTMRSMTEALVNFLTEMEAERKILAWSEHFREQGEYQLADEYSQVYGLVMEMFDRLAALLGDEKAGIREFGEILDAGFGEIQVGVIPATVDRVVVGDITRTRLNHIRALFFVGVNDGVVPVRRENGGILSETDREFLEANRMELAPTARKEGFLQRFYLYLALSRPEEYLILSFASMDGAGKSLRPSSLVREVEKLFPDLACRDAAQERRIMSPQEGKHAIAGMLREGRTGETDDRSRELYRYFWNRETDREWLKKLV</sequence>
<dbReference type="PANTHER" id="PTHR30591">
    <property type="entry name" value="RECBCD ENZYME SUBUNIT RECC"/>
    <property type="match status" value="1"/>
</dbReference>
<dbReference type="GO" id="GO:0003677">
    <property type="term" value="F:DNA binding"/>
    <property type="evidence" value="ECO:0007669"/>
    <property type="project" value="UniProtKB-KW"/>
</dbReference>
<organism evidence="11 12">
    <name type="scientific">Candidatus Lachnoclostridium stercoripullorum</name>
    <dbReference type="NCBI Taxonomy" id="2838635"/>
    <lineage>
        <taxon>Bacteria</taxon>
        <taxon>Bacillati</taxon>
        <taxon>Bacillota</taxon>
        <taxon>Clostridia</taxon>
        <taxon>Lachnospirales</taxon>
        <taxon>Lachnospiraceae</taxon>
    </lineage>
</organism>
<dbReference type="Proteomes" id="UP000886780">
    <property type="component" value="Unassembled WGS sequence"/>
</dbReference>
<dbReference type="InterPro" id="IPR014017">
    <property type="entry name" value="DNA_helicase_UvrD-like_C"/>
</dbReference>
<evidence type="ECO:0000259" key="10">
    <source>
        <dbReference type="PROSITE" id="PS51217"/>
    </source>
</evidence>
<evidence type="ECO:0000256" key="7">
    <source>
        <dbReference type="ARBA" id="ARBA00022840"/>
    </source>
</evidence>
<proteinExistence type="predicted"/>
<evidence type="ECO:0000256" key="4">
    <source>
        <dbReference type="ARBA" id="ARBA00022801"/>
    </source>
</evidence>
<dbReference type="SUPFAM" id="SSF52540">
    <property type="entry name" value="P-loop containing nucleoside triphosphate hydrolases"/>
    <property type="match status" value="2"/>
</dbReference>
<gene>
    <name evidence="11" type="ORF">IAA28_08915</name>
</gene>
<dbReference type="InterPro" id="IPR049035">
    <property type="entry name" value="ADDB_N"/>
</dbReference>
<keyword evidence="1" id="KW-0540">Nuclease</keyword>
<dbReference type="EMBL" id="DXEU01000160">
    <property type="protein sequence ID" value="HIX52909.1"/>
    <property type="molecule type" value="Genomic_DNA"/>
</dbReference>
<dbReference type="PANTHER" id="PTHR30591:SF1">
    <property type="entry name" value="RECBCD ENZYME SUBUNIT RECC"/>
    <property type="match status" value="1"/>
</dbReference>
<dbReference type="GO" id="GO:0004386">
    <property type="term" value="F:helicase activity"/>
    <property type="evidence" value="ECO:0007669"/>
    <property type="project" value="UniProtKB-KW"/>
</dbReference>
<evidence type="ECO:0000256" key="3">
    <source>
        <dbReference type="ARBA" id="ARBA00022763"/>
    </source>
</evidence>
<feature type="domain" description="UvrD-like helicase C-terminal" evidence="10">
    <location>
        <begin position="277"/>
        <end position="567"/>
    </location>
</feature>
<evidence type="ECO:0000256" key="8">
    <source>
        <dbReference type="ARBA" id="ARBA00023125"/>
    </source>
</evidence>
<name>A0A9D1W5R4_9FIRM</name>
<evidence type="ECO:0000256" key="6">
    <source>
        <dbReference type="ARBA" id="ARBA00022839"/>
    </source>
</evidence>
<keyword evidence="6" id="KW-0269">Exonuclease</keyword>
<dbReference type="Pfam" id="PF21445">
    <property type="entry name" value="ADDB_N"/>
    <property type="match status" value="1"/>
</dbReference>
<keyword evidence="5 11" id="KW-0347">Helicase</keyword>
<reference evidence="11" key="2">
    <citation type="submission" date="2021-04" db="EMBL/GenBank/DDBJ databases">
        <authorList>
            <person name="Gilroy R."/>
        </authorList>
    </citation>
    <scope>NUCLEOTIDE SEQUENCE</scope>
    <source>
        <strain evidence="11">ChiGjej4B4-12881</strain>
    </source>
</reference>
<keyword evidence="9" id="KW-0234">DNA repair</keyword>
<evidence type="ECO:0000313" key="11">
    <source>
        <dbReference type="EMBL" id="HIX52909.1"/>
    </source>
</evidence>
<evidence type="ECO:0000313" key="12">
    <source>
        <dbReference type="Proteomes" id="UP000886780"/>
    </source>
</evidence>
<dbReference type="GO" id="GO:0004527">
    <property type="term" value="F:exonuclease activity"/>
    <property type="evidence" value="ECO:0007669"/>
    <property type="project" value="UniProtKB-KW"/>
</dbReference>
<evidence type="ECO:0000256" key="5">
    <source>
        <dbReference type="ARBA" id="ARBA00022806"/>
    </source>
</evidence>
<evidence type="ECO:0000256" key="9">
    <source>
        <dbReference type="ARBA" id="ARBA00023204"/>
    </source>
</evidence>
<reference evidence="11" key="1">
    <citation type="journal article" date="2021" name="PeerJ">
        <title>Extensive microbial diversity within the chicken gut microbiome revealed by metagenomics and culture.</title>
        <authorList>
            <person name="Gilroy R."/>
            <person name="Ravi A."/>
            <person name="Getino M."/>
            <person name="Pursley I."/>
            <person name="Horton D.L."/>
            <person name="Alikhan N.F."/>
            <person name="Baker D."/>
            <person name="Gharbi K."/>
            <person name="Hall N."/>
            <person name="Watson M."/>
            <person name="Adriaenssens E.M."/>
            <person name="Foster-Nyarko E."/>
            <person name="Jarju S."/>
            <person name="Secka A."/>
            <person name="Antonio M."/>
            <person name="Oren A."/>
            <person name="Chaudhuri R.R."/>
            <person name="La Ragione R."/>
            <person name="Hildebrand F."/>
            <person name="Pallen M.J."/>
        </authorList>
    </citation>
    <scope>NUCLEOTIDE SEQUENCE</scope>
    <source>
        <strain evidence="11">ChiGjej4B4-12881</strain>
    </source>
</reference>
<dbReference type="PROSITE" id="PS51217">
    <property type="entry name" value="UVRD_HELICASE_CTER"/>
    <property type="match status" value="1"/>
</dbReference>
<protein>
    <submittedName>
        <fullName evidence="11">ATP-dependent helicase</fullName>
    </submittedName>
</protein>
<dbReference type="GO" id="GO:0005524">
    <property type="term" value="F:ATP binding"/>
    <property type="evidence" value="ECO:0007669"/>
    <property type="project" value="UniProtKB-KW"/>
</dbReference>
<dbReference type="Gene3D" id="3.40.50.300">
    <property type="entry name" value="P-loop containing nucleotide triphosphate hydrolases"/>
    <property type="match status" value="3"/>
</dbReference>
<keyword evidence="7" id="KW-0067">ATP-binding</keyword>
<keyword evidence="2" id="KW-0547">Nucleotide-binding</keyword>
<keyword evidence="4" id="KW-0378">Hydrolase</keyword>
<dbReference type="AlphaFoldDB" id="A0A9D1W5R4"/>
<keyword evidence="3" id="KW-0227">DNA damage</keyword>